<keyword evidence="3" id="KW-1185">Reference proteome</keyword>
<gene>
    <name evidence="2" type="ORF">RFI_24615</name>
</gene>
<dbReference type="EMBL" id="ASPP01021101">
    <property type="protein sequence ID" value="ETO12760.1"/>
    <property type="molecule type" value="Genomic_DNA"/>
</dbReference>
<dbReference type="AlphaFoldDB" id="X6MI73"/>
<protein>
    <submittedName>
        <fullName evidence="2">Uncharacterized protein</fullName>
    </submittedName>
</protein>
<accession>X6MI73</accession>
<feature type="non-terminal residue" evidence="2">
    <location>
        <position position="229"/>
    </location>
</feature>
<keyword evidence="1" id="KW-0812">Transmembrane</keyword>
<sequence>LRNKVCFFFSLKKNKILHFVDILIGVKIKQFGKFLFFLFFYFFYFFRDCMKKGWGKNSLGEKNNVKKFYLRKRKKIKKMTKFEKRMGKLKNEKILKVKKKNTKIQNKKKSGNCDKMLNYYITIEQITTNGKLKVATRWREIHIARINERSRTRVATETFEKIILVYKYQRTIVGIAKIKNDVELRSTGDKKQSKLSRHGNGSHSYVRWLNGSLDLPRKKNVEVLQSGGE</sequence>
<evidence type="ECO:0000256" key="1">
    <source>
        <dbReference type="SAM" id="Phobius"/>
    </source>
</evidence>
<evidence type="ECO:0000313" key="3">
    <source>
        <dbReference type="Proteomes" id="UP000023152"/>
    </source>
</evidence>
<keyword evidence="1" id="KW-1133">Transmembrane helix</keyword>
<comment type="caution">
    <text evidence="2">The sequence shown here is derived from an EMBL/GenBank/DDBJ whole genome shotgun (WGS) entry which is preliminary data.</text>
</comment>
<feature type="non-terminal residue" evidence="2">
    <location>
        <position position="1"/>
    </location>
</feature>
<name>X6MI73_RETFI</name>
<dbReference type="Proteomes" id="UP000023152">
    <property type="component" value="Unassembled WGS sequence"/>
</dbReference>
<feature type="transmembrane region" description="Helical" evidence="1">
    <location>
        <begin position="28"/>
        <end position="46"/>
    </location>
</feature>
<proteinExistence type="predicted"/>
<evidence type="ECO:0000313" key="2">
    <source>
        <dbReference type="EMBL" id="ETO12760.1"/>
    </source>
</evidence>
<organism evidence="2 3">
    <name type="scientific">Reticulomyxa filosa</name>
    <dbReference type="NCBI Taxonomy" id="46433"/>
    <lineage>
        <taxon>Eukaryota</taxon>
        <taxon>Sar</taxon>
        <taxon>Rhizaria</taxon>
        <taxon>Retaria</taxon>
        <taxon>Foraminifera</taxon>
        <taxon>Monothalamids</taxon>
        <taxon>Reticulomyxidae</taxon>
        <taxon>Reticulomyxa</taxon>
    </lineage>
</organism>
<keyword evidence="1" id="KW-0472">Membrane</keyword>
<reference evidence="2 3" key="1">
    <citation type="journal article" date="2013" name="Curr. Biol.">
        <title>The Genome of the Foraminiferan Reticulomyxa filosa.</title>
        <authorList>
            <person name="Glockner G."/>
            <person name="Hulsmann N."/>
            <person name="Schleicher M."/>
            <person name="Noegel A.A."/>
            <person name="Eichinger L."/>
            <person name="Gallinger C."/>
            <person name="Pawlowski J."/>
            <person name="Sierra R."/>
            <person name="Euteneuer U."/>
            <person name="Pillet L."/>
            <person name="Moustafa A."/>
            <person name="Platzer M."/>
            <person name="Groth M."/>
            <person name="Szafranski K."/>
            <person name="Schliwa M."/>
        </authorList>
    </citation>
    <scope>NUCLEOTIDE SEQUENCE [LARGE SCALE GENOMIC DNA]</scope>
</reference>